<reference evidence="3 4" key="2">
    <citation type="journal article" date="2018" name="Hortic Res">
        <title>Improved Brassica rapa reference genome by single-molecule sequencing and chromosome conformation capture technologies.</title>
        <authorList>
            <person name="Zhang L."/>
            <person name="Cai X."/>
            <person name="Wu J."/>
            <person name="Liu M."/>
            <person name="Grob S."/>
            <person name="Cheng F."/>
            <person name="Liang J."/>
            <person name="Cai C."/>
            <person name="Liu Z."/>
            <person name="Liu B."/>
            <person name="Wang F."/>
            <person name="Li S."/>
            <person name="Liu F."/>
            <person name="Li X."/>
            <person name="Cheng L."/>
            <person name="Yang W."/>
            <person name="Li M.H."/>
            <person name="Grossniklaus U."/>
            <person name="Zheng H."/>
            <person name="Wang X."/>
        </authorList>
    </citation>
    <scope>NUCLEOTIDE SEQUENCE [LARGE SCALE GENOMIC DNA]</scope>
    <source>
        <strain evidence="3 4">cv. Chiifu-401-42</strain>
    </source>
</reference>
<dbReference type="eggNOG" id="KOG3980">
    <property type="taxonomic scope" value="Eukaryota"/>
</dbReference>
<dbReference type="Proteomes" id="UP000011750">
    <property type="component" value="Chromosome A05"/>
</dbReference>
<dbReference type="Pfam" id="PF01137">
    <property type="entry name" value="RTC"/>
    <property type="match status" value="1"/>
</dbReference>
<evidence type="ECO:0000313" key="4">
    <source>
        <dbReference type="Proteomes" id="UP000011750"/>
    </source>
</evidence>
<reference evidence="3" key="3">
    <citation type="submission" date="2023-03" db="UniProtKB">
        <authorList>
            <consortium name="EnsemblPlants"/>
        </authorList>
    </citation>
    <scope>IDENTIFICATION</scope>
    <source>
        <strain evidence="3">cv. Chiifu-401-42</strain>
    </source>
</reference>
<dbReference type="InterPro" id="IPR013792">
    <property type="entry name" value="RNA3'P_cycl/enolpyr_Trfase_a/b"/>
</dbReference>
<feature type="domain" description="RNA 3'-terminal phosphate cyclase" evidence="1">
    <location>
        <begin position="9"/>
        <end position="120"/>
    </location>
</feature>
<dbReference type="GO" id="GO:0000479">
    <property type="term" value="P:endonucleolytic cleavage of tricistronic rRNA transcript (SSU-rRNA, 5.8S rRNA, LSU-rRNA)"/>
    <property type="evidence" value="ECO:0000318"/>
    <property type="project" value="GO_Central"/>
</dbReference>
<dbReference type="GO" id="GO:0005730">
    <property type="term" value="C:nucleolus"/>
    <property type="evidence" value="ECO:0000318"/>
    <property type="project" value="GO_Central"/>
</dbReference>
<dbReference type="STRING" id="51351.M4CN42"/>
<evidence type="ECO:0008006" key="5">
    <source>
        <dbReference type="Google" id="ProtNLM"/>
    </source>
</evidence>
<feature type="domain" description="F-box associated beta-propeller type 3" evidence="2">
    <location>
        <begin position="121"/>
        <end position="237"/>
    </location>
</feature>
<proteinExistence type="predicted"/>
<accession>M4CN42</accession>
<name>M4CN42_BRACM</name>
<dbReference type="InterPro" id="IPR037136">
    <property type="entry name" value="RNA3'_phos_cyclase_dom_sf"/>
</dbReference>
<dbReference type="Gramene" id="Bra005630.1">
    <property type="protein sequence ID" value="Bra005630.1-P"/>
    <property type="gene ID" value="Bra005630"/>
</dbReference>
<evidence type="ECO:0000313" key="3">
    <source>
        <dbReference type="EnsemblPlants" id="Bra005630.1-P"/>
    </source>
</evidence>
<evidence type="ECO:0000259" key="2">
    <source>
        <dbReference type="Pfam" id="PF08268"/>
    </source>
</evidence>
<dbReference type="InParanoid" id="M4CN42"/>
<dbReference type="SUPFAM" id="SSF55205">
    <property type="entry name" value="EPT/RTPC-like"/>
    <property type="match status" value="1"/>
</dbReference>
<evidence type="ECO:0000259" key="1">
    <source>
        <dbReference type="Pfam" id="PF01137"/>
    </source>
</evidence>
<dbReference type="InterPro" id="IPR023797">
    <property type="entry name" value="RNA3'_phos_cyclase_dom"/>
</dbReference>
<dbReference type="Pfam" id="PF08268">
    <property type="entry name" value="FBA_3"/>
    <property type="match status" value="1"/>
</dbReference>
<dbReference type="EnsemblPlants" id="Bra005630.1">
    <property type="protein sequence ID" value="Bra005630.1-P"/>
    <property type="gene ID" value="Bra005630"/>
</dbReference>
<dbReference type="InterPro" id="IPR000228">
    <property type="entry name" value="RNA3'_term_phos_cyc"/>
</dbReference>
<dbReference type="InterPro" id="IPR013187">
    <property type="entry name" value="F-box-assoc_dom_typ3"/>
</dbReference>
<dbReference type="Gene3D" id="3.65.10.20">
    <property type="entry name" value="RNA 3'-terminal phosphate cyclase domain"/>
    <property type="match status" value="1"/>
</dbReference>
<dbReference type="PANTHER" id="PTHR11096:SF2">
    <property type="entry name" value="RNA 3'-TERMINAL PHOSPHATE CYCLASE DOMAIN-CONTAINING PROTEIN"/>
    <property type="match status" value="1"/>
</dbReference>
<protein>
    <recommendedName>
        <fullName evidence="5">RNA 3'-terminal phosphate cyclase domain-containing protein</fullName>
    </recommendedName>
</protein>
<dbReference type="GO" id="GO:0004521">
    <property type="term" value="F:RNA endonuclease activity"/>
    <property type="evidence" value="ECO:0000318"/>
    <property type="project" value="GO_Central"/>
</dbReference>
<organism evidence="3 4">
    <name type="scientific">Brassica campestris</name>
    <name type="common">Field mustard</name>
    <dbReference type="NCBI Taxonomy" id="3711"/>
    <lineage>
        <taxon>Eukaryota</taxon>
        <taxon>Viridiplantae</taxon>
        <taxon>Streptophyta</taxon>
        <taxon>Embryophyta</taxon>
        <taxon>Tracheophyta</taxon>
        <taxon>Spermatophyta</taxon>
        <taxon>Magnoliopsida</taxon>
        <taxon>eudicotyledons</taxon>
        <taxon>Gunneridae</taxon>
        <taxon>Pentapetalae</taxon>
        <taxon>rosids</taxon>
        <taxon>malvids</taxon>
        <taxon>Brassicales</taxon>
        <taxon>Brassicaceae</taxon>
        <taxon>Brassiceae</taxon>
        <taxon>Brassica</taxon>
    </lineage>
</organism>
<sequence length="247" mass="27553">MGKTTYKRLKGSQSFRQRLLLATLSSTPIIIDEIRADDMIPGLLRHEMSLLRLFETVSDDCVVEVNETGTRLKYKPGIVMGGKNLVHSCALTRSMGYYLEPLLVLGLFGKKPLSIRLKGAVFEGTLINYNGKLGSLISDAGDRFADGESRSIKLLVIGNFEKQEWSKHEYVLPPMWNNVVGRADLRLVGFVGTNEVVFSHSSQVIYYNIKTQAVVKVAIQGMGASSKCKFATFVNHMEDLKFTHAFK</sequence>
<reference evidence="3 4" key="1">
    <citation type="journal article" date="2011" name="Nat. Genet.">
        <title>The genome of the mesopolyploid crop species Brassica rapa.</title>
        <authorList>
            <consortium name="Brassica rapa Genome Sequencing Project Consortium"/>
            <person name="Wang X."/>
            <person name="Wang H."/>
            <person name="Wang J."/>
            <person name="Sun R."/>
            <person name="Wu J."/>
            <person name="Liu S."/>
            <person name="Bai Y."/>
            <person name="Mun J.H."/>
            <person name="Bancroft I."/>
            <person name="Cheng F."/>
            <person name="Huang S."/>
            <person name="Li X."/>
            <person name="Hua W."/>
            <person name="Wang J."/>
            <person name="Wang X."/>
            <person name="Freeling M."/>
            <person name="Pires J.C."/>
            <person name="Paterson A.H."/>
            <person name="Chalhoub B."/>
            <person name="Wang B."/>
            <person name="Hayward A."/>
            <person name="Sharpe A.G."/>
            <person name="Park B.S."/>
            <person name="Weisshaar B."/>
            <person name="Liu B."/>
            <person name="Li B."/>
            <person name="Liu B."/>
            <person name="Tong C."/>
            <person name="Song C."/>
            <person name="Duran C."/>
            <person name="Peng C."/>
            <person name="Geng C."/>
            <person name="Koh C."/>
            <person name="Lin C."/>
            <person name="Edwards D."/>
            <person name="Mu D."/>
            <person name="Shen D."/>
            <person name="Soumpourou E."/>
            <person name="Li F."/>
            <person name="Fraser F."/>
            <person name="Conant G."/>
            <person name="Lassalle G."/>
            <person name="King G.J."/>
            <person name="Bonnema G."/>
            <person name="Tang H."/>
            <person name="Wang H."/>
            <person name="Belcram H."/>
            <person name="Zhou H."/>
            <person name="Hirakawa H."/>
            <person name="Abe H."/>
            <person name="Guo H."/>
            <person name="Wang H."/>
            <person name="Jin H."/>
            <person name="Parkin I.A."/>
            <person name="Batley J."/>
            <person name="Kim J.S."/>
            <person name="Just J."/>
            <person name="Li J."/>
            <person name="Xu J."/>
            <person name="Deng J."/>
            <person name="Kim J.A."/>
            <person name="Li J."/>
            <person name="Yu J."/>
            <person name="Meng J."/>
            <person name="Wang J."/>
            <person name="Min J."/>
            <person name="Poulain J."/>
            <person name="Wang J."/>
            <person name="Hatakeyama K."/>
            <person name="Wu K."/>
            <person name="Wang L."/>
            <person name="Fang L."/>
            <person name="Trick M."/>
            <person name="Links M.G."/>
            <person name="Zhao M."/>
            <person name="Jin M."/>
            <person name="Ramchiary N."/>
            <person name="Drou N."/>
            <person name="Berkman P.J."/>
            <person name="Cai Q."/>
            <person name="Huang Q."/>
            <person name="Li R."/>
            <person name="Tabata S."/>
            <person name="Cheng S."/>
            <person name="Zhang S."/>
            <person name="Zhang S."/>
            <person name="Huang S."/>
            <person name="Sato S."/>
            <person name="Sun S."/>
            <person name="Kwon S.J."/>
            <person name="Choi S.R."/>
            <person name="Lee T.H."/>
            <person name="Fan W."/>
            <person name="Zhao X."/>
            <person name="Tan X."/>
            <person name="Xu X."/>
            <person name="Wang Y."/>
            <person name="Qiu Y."/>
            <person name="Yin Y."/>
            <person name="Li Y."/>
            <person name="Du Y."/>
            <person name="Liao Y."/>
            <person name="Lim Y."/>
            <person name="Narusaka Y."/>
            <person name="Wang Y."/>
            <person name="Wang Z."/>
            <person name="Li Z."/>
            <person name="Wang Z."/>
            <person name="Xiong Z."/>
            <person name="Zhang Z."/>
        </authorList>
    </citation>
    <scope>NUCLEOTIDE SEQUENCE [LARGE SCALE GENOMIC DNA]</scope>
    <source>
        <strain evidence="3 4">cv. Chiifu-401-42</strain>
    </source>
</reference>
<dbReference type="PANTHER" id="PTHR11096">
    <property type="entry name" value="RNA 3' TERMINAL PHOSPHATE CYCLASE"/>
    <property type="match status" value="1"/>
</dbReference>
<dbReference type="HOGENOM" id="CLU_1125890_0_0_1"/>
<keyword evidence="4" id="KW-1185">Reference proteome</keyword>
<dbReference type="AlphaFoldDB" id="M4CN42"/>